<evidence type="ECO:0000313" key="13">
    <source>
        <dbReference type="Proteomes" id="UP001519289"/>
    </source>
</evidence>
<dbReference type="InterPro" id="IPR036676">
    <property type="entry name" value="PurM-like_C_sf"/>
</dbReference>
<evidence type="ECO:0000256" key="2">
    <source>
        <dbReference type="ARBA" id="ARBA00022679"/>
    </source>
</evidence>
<dbReference type="SUPFAM" id="SSF56042">
    <property type="entry name" value="PurM C-terminal domain-like"/>
    <property type="match status" value="1"/>
</dbReference>
<dbReference type="InterPro" id="IPR010918">
    <property type="entry name" value="PurM-like_C_dom"/>
</dbReference>
<feature type="binding site" evidence="9">
    <location>
        <position position="198"/>
    </location>
    <ligand>
        <name>Mg(2+)</name>
        <dbReference type="ChEBI" id="CHEBI:18420"/>
    </ligand>
</feature>
<comment type="function">
    <text evidence="9">Synthesizes selenophosphate from selenide and ATP.</text>
</comment>
<dbReference type="Proteomes" id="UP001519289">
    <property type="component" value="Unassembled WGS sequence"/>
</dbReference>
<evidence type="ECO:0000256" key="9">
    <source>
        <dbReference type="HAMAP-Rule" id="MF_00625"/>
    </source>
</evidence>
<comment type="similarity">
    <text evidence="1 9">Belongs to the selenophosphate synthase 1 family. Class I subfamily.</text>
</comment>
<comment type="caution">
    <text evidence="9">Lacks conserved residue(s) required for the propagation of feature annotation.</text>
</comment>
<keyword evidence="13" id="KW-1185">Reference proteome</keyword>
<dbReference type="SUPFAM" id="SSF55326">
    <property type="entry name" value="PurM N-terminal domain-like"/>
    <property type="match status" value="1"/>
</dbReference>
<evidence type="ECO:0000256" key="8">
    <source>
        <dbReference type="ARBA" id="ARBA00023266"/>
    </source>
</evidence>
<feature type="binding site" description="in other chain" evidence="9">
    <location>
        <position position="40"/>
    </location>
    <ligand>
        <name>ATP</name>
        <dbReference type="ChEBI" id="CHEBI:30616"/>
        <note>ligand shared between dimeric partners</note>
    </ligand>
</feature>
<dbReference type="CDD" id="cd02195">
    <property type="entry name" value="SelD"/>
    <property type="match status" value="1"/>
</dbReference>
<evidence type="ECO:0000256" key="3">
    <source>
        <dbReference type="ARBA" id="ARBA00022723"/>
    </source>
</evidence>
<evidence type="ECO:0000256" key="1">
    <source>
        <dbReference type="ARBA" id="ARBA00008026"/>
    </source>
</evidence>
<evidence type="ECO:0000313" key="12">
    <source>
        <dbReference type="EMBL" id="MBP2019324.1"/>
    </source>
</evidence>
<dbReference type="Pfam" id="PF02769">
    <property type="entry name" value="AIRS_C"/>
    <property type="match status" value="1"/>
</dbReference>
<sequence>MLRHLPPSLPNADVIVGLESPDDAGVYRLTDDLALVQTADFFTPIVDDPYWFGAIAAANALSDVYAMGGRPVTALNLVSFPITKLDGRILAEILRGGAEKVAEAGAVLIGGHSIDGPEPTYGLAVTGLVHPDRVGAKAGARPGDRLILTKPIGIGVITTAIKRGLASPADAEEAIRVMAKLNNVVDVLAPFAIRGMTDITGFGLLGHASEMARQAGVGLRISSKAVPVLPSTYGYAEQGAFPGGSKANFRFLTGEGHVAFADSVPEFQRMILCDAVTSGGLLIAVAPDRAEELAAALTAHGTLTAAIIGEAVEEHPGKIMVID</sequence>
<evidence type="ECO:0000256" key="5">
    <source>
        <dbReference type="ARBA" id="ARBA00022777"/>
    </source>
</evidence>
<feature type="domain" description="PurM-like N-terminal" evidence="10">
    <location>
        <begin position="22"/>
        <end position="129"/>
    </location>
</feature>
<feature type="domain" description="PurM-like C-terminal" evidence="11">
    <location>
        <begin position="141"/>
        <end position="320"/>
    </location>
</feature>
<feature type="binding site" evidence="9">
    <location>
        <position position="63"/>
    </location>
    <ligand>
        <name>Mg(2+)</name>
        <dbReference type="ChEBI" id="CHEBI:18420"/>
    </ligand>
</feature>
<feature type="binding site" description="in other chain" evidence="9">
    <location>
        <position position="63"/>
    </location>
    <ligand>
        <name>ATP</name>
        <dbReference type="ChEBI" id="CHEBI:30616"/>
        <note>ligand shared between dimeric partners</note>
    </ligand>
</feature>
<keyword evidence="6 9" id="KW-0067">ATP-binding</keyword>
<gene>
    <name evidence="9" type="primary">selD</name>
    <name evidence="12" type="ORF">J2Z79_002751</name>
</gene>
<dbReference type="PIRSF" id="PIRSF036407">
    <property type="entry name" value="Selenphspht_syn"/>
    <property type="match status" value="1"/>
</dbReference>
<dbReference type="NCBIfam" id="NF002098">
    <property type="entry name" value="PRK00943.1"/>
    <property type="match status" value="1"/>
</dbReference>
<keyword evidence="3 9" id="KW-0479">Metal-binding</keyword>
<keyword evidence="4 9" id="KW-0547">Nucleotide-binding</keyword>
<protein>
    <recommendedName>
        <fullName evidence="9">Selenide, water dikinase</fullName>
        <ecNumber evidence="9">2.7.9.3</ecNumber>
    </recommendedName>
    <alternativeName>
        <fullName evidence="9">Selenium donor protein</fullName>
    </alternativeName>
    <alternativeName>
        <fullName evidence="9">Selenophosphate synthase</fullName>
    </alternativeName>
</protein>
<evidence type="ECO:0000259" key="11">
    <source>
        <dbReference type="Pfam" id="PF02769"/>
    </source>
</evidence>
<dbReference type="InterPro" id="IPR023061">
    <property type="entry name" value="SelD_I"/>
</dbReference>
<evidence type="ECO:0000256" key="4">
    <source>
        <dbReference type="ARBA" id="ARBA00022741"/>
    </source>
</evidence>
<dbReference type="NCBIfam" id="TIGR00476">
    <property type="entry name" value="selD"/>
    <property type="match status" value="1"/>
</dbReference>
<dbReference type="EC" id="2.7.9.3" evidence="9"/>
<comment type="subunit">
    <text evidence="9">Homodimer.</text>
</comment>
<keyword evidence="2 9" id="KW-0808">Transferase</keyword>
<evidence type="ECO:0000256" key="7">
    <source>
        <dbReference type="ARBA" id="ARBA00022842"/>
    </source>
</evidence>
<evidence type="ECO:0000259" key="10">
    <source>
        <dbReference type="Pfam" id="PF00586"/>
    </source>
</evidence>
<keyword evidence="5 9" id="KW-0418">Kinase</keyword>
<comment type="caution">
    <text evidence="12">The sequence shown here is derived from an EMBL/GenBank/DDBJ whole genome shotgun (WGS) entry which is preliminary data.</text>
</comment>
<dbReference type="InterPro" id="IPR016188">
    <property type="entry name" value="PurM-like_N"/>
</dbReference>
<dbReference type="HAMAP" id="MF_00625">
    <property type="entry name" value="SelD"/>
    <property type="match status" value="1"/>
</dbReference>
<keyword evidence="7 9" id="KW-0460">Magnesium</keyword>
<reference evidence="12 13" key="1">
    <citation type="submission" date="2021-03" db="EMBL/GenBank/DDBJ databases">
        <title>Genomic Encyclopedia of Type Strains, Phase IV (KMG-IV): sequencing the most valuable type-strain genomes for metagenomic binning, comparative biology and taxonomic classification.</title>
        <authorList>
            <person name="Goeker M."/>
        </authorList>
    </citation>
    <scope>NUCLEOTIDE SEQUENCE [LARGE SCALE GENOMIC DNA]</scope>
    <source>
        <strain evidence="12 13">DSM 27138</strain>
    </source>
</reference>
<dbReference type="EMBL" id="JAGGLG010000026">
    <property type="protein sequence ID" value="MBP2019324.1"/>
    <property type="molecule type" value="Genomic_DNA"/>
</dbReference>
<comment type="cofactor">
    <cofactor evidence="9">
        <name>Mg(2+)</name>
        <dbReference type="ChEBI" id="CHEBI:18420"/>
    </cofactor>
    <text evidence="9">Binds 1 Mg(2+) ion per monomer.</text>
</comment>
<proteinExistence type="inferred from homology"/>
<accession>A0ABS4JXZ5</accession>
<keyword evidence="8 9" id="KW-0711">Selenium</keyword>
<feature type="binding site" description="in other chain" evidence="9">
    <location>
        <begin position="20"/>
        <end position="22"/>
    </location>
    <ligand>
        <name>ATP</name>
        <dbReference type="ChEBI" id="CHEBI:30616"/>
        <note>ligand shared between dimeric partners</note>
    </ligand>
</feature>
<feature type="binding site" evidence="9">
    <location>
        <position position="23"/>
    </location>
    <ligand>
        <name>Mg(2+)</name>
        <dbReference type="ChEBI" id="CHEBI:18420"/>
    </ligand>
</feature>
<name>A0ABS4JXZ5_9FIRM</name>
<dbReference type="InterPro" id="IPR036921">
    <property type="entry name" value="PurM-like_N_sf"/>
</dbReference>
<organism evidence="12 13">
    <name type="scientific">Symbiobacterium terraclitae</name>
    <dbReference type="NCBI Taxonomy" id="557451"/>
    <lineage>
        <taxon>Bacteria</taxon>
        <taxon>Bacillati</taxon>
        <taxon>Bacillota</taxon>
        <taxon>Clostridia</taxon>
        <taxon>Eubacteriales</taxon>
        <taxon>Symbiobacteriaceae</taxon>
        <taxon>Symbiobacterium</taxon>
    </lineage>
</organism>
<dbReference type="PANTHER" id="PTHR10256:SF0">
    <property type="entry name" value="INACTIVE SELENIDE, WATER DIKINASE-LIKE PROTEIN-RELATED"/>
    <property type="match status" value="1"/>
</dbReference>
<dbReference type="InterPro" id="IPR004536">
    <property type="entry name" value="SPS/SelD"/>
</dbReference>
<dbReference type="Gene3D" id="3.90.650.10">
    <property type="entry name" value="PurM-like C-terminal domain"/>
    <property type="match status" value="1"/>
</dbReference>
<dbReference type="Gene3D" id="3.30.1330.10">
    <property type="entry name" value="PurM-like, N-terminal domain"/>
    <property type="match status" value="1"/>
</dbReference>
<dbReference type="GO" id="GO:0004756">
    <property type="term" value="F:selenide, water dikinase activity"/>
    <property type="evidence" value="ECO:0007669"/>
    <property type="project" value="UniProtKB-EC"/>
</dbReference>
<comment type="catalytic activity">
    <reaction evidence="9">
        <text>hydrogenselenide + ATP + H2O = selenophosphate + AMP + phosphate + 2 H(+)</text>
        <dbReference type="Rhea" id="RHEA:18737"/>
        <dbReference type="ChEBI" id="CHEBI:15377"/>
        <dbReference type="ChEBI" id="CHEBI:15378"/>
        <dbReference type="ChEBI" id="CHEBI:16144"/>
        <dbReference type="ChEBI" id="CHEBI:29317"/>
        <dbReference type="ChEBI" id="CHEBI:30616"/>
        <dbReference type="ChEBI" id="CHEBI:43474"/>
        <dbReference type="ChEBI" id="CHEBI:456215"/>
        <dbReference type="EC" id="2.7.9.3"/>
    </reaction>
</comment>
<dbReference type="Pfam" id="PF00586">
    <property type="entry name" value="AIRS"/>
    <property type="match status" value="1"/>
</dbReference>
<feature type="binding site" evidence="9">
    <location>
        <begin position="111"/>
        <end position="113"/>
    </location>
    <ligand>
        <name>ATP</name>
        <dbReference type="ChEBI" id="CHEBI:30616"/>
        <note>ligand shared between dimeric partners</note>
    </ligand>
</feature>
<evidence type="ECO:0000256" key="6">
    <source>
        <dbReference type="ARBA" id="ARBA00022840"/>
    </source>
</evidence>
<dbReference type="PANTHER" id="PTHR10256">
    <property type="entry name" value="SELENIDE, WATER DIKINASE"/>
    <property type="match status" value="1"/>
</dbReference>